<dbReference type="Proteomes" id="UP000502787">
    <property type="component" value="Segment"/>
</dbReference>
<name>A0AC61M009_9ADEN</name>
<evidence type="ECO:0000313" key="2">
    <source>
        <dbReference type="Proteomes" id="UP000502787"/>
    </source>
</evidence>
<evidence type="ECO:0000313" key="1">
    <source>
        <dbReference type="EMBL" id="QIZ64171.1"/>
    </source>
</evidence>
<sequence length="83" mass="9195">MAAKASGGETTGEAVRETAAMAPNGEDCYVLYNGKRLAERVSFRRFRKAAARLRISYDSWEEGCWIEASGASTLAALRRELHR</sequence>
<protein>
    <submittedName>
        <fullName evidence="1">U exon</fullName>
    </submittedName>
</protein>
<keyword evidence="2" id="KW-1185">Reference proteome</keyword>
<organism evidence="1 2">
    <name type="scientific">Guinea pig adenovirus 1</name>
    <dbReference type="NCBI Taxonomy" id="2847100"/>
    <lineage>
        <taxon>Viruses</taxon>
        <taxon>Varidnaviria</taxon>
        <taxon>Bamfordvirae</taxon>
        <taxon>Preplasmiviricota</taxon>
        <taxon>Polisuviricotina</taxon>
        <taxon>Pharingeaviricetes</taxon>
        <taxon>Rowavirales</taxon>
        <taxon>Adenoviridae</taxon>
        <taxon>Mastadenovirus</taxon>
        <taxon>Mastadenovirus caviae</taxon>
        <taxon>Guinea pig mastadenovirus A</taxon>
    </lineage>
</organism>
<accession>A0AC61M009</accession>
<proteinExistence type="predicted"/>
<dbReference type="EMBL" id="MN986925">
    <property type="protein sequence ID" value="QIZ64171.1"/>
    <property type="molecule type" value="Genomic_DNA"/>
</dbReference>
<reference evidence="1" key="1">
    <citation type="submission" date="2020-01" db="EMBL/GenBank/DDBJ databases">
        <title>Genomic and phylogenetic analysis of two Guinea pig adenovirus strains recovered from archival lung tissue.</title>
        <authorList>
            <person name="Hofmann-Sieber H."/>
            <person name="Gonzalez G."/>
            <person name="Spohn M."/>
            <person name="Dobner T."/>
            <person name="Kajon A.E."/>
        </authorList>
    </citation>
    <scope>NUCLEOTIDE SEQUENCE</scope>
    <source>
        <strain evidence="1">AUS96</strain>
    </source>
</reference>